<protein>
    <submittedName>
        <fullName evidence="2">Uncharacterized protein</fullName>
    </submittedName>
</protein>
<evidence type="ECO:0000256" key="1">
    <source>
        <dbReference type="SAM" id="MobiDB-lite"/>
    </source>
</evidence>
<name>A0A098VRB7_9MICR</name>
<dbReference type="HOGENOM" id="CLU_2455226_0_0_1"/>
<accession>A0A098VRB7</accession>
<feature type="region of interest" description="Disordered" evidence="1">
    <location>
        <begin position="20"/>
        <end position="52"/>
    </location>
</feature>
<evidence type="ECO:0000313" key="2">
    <source>
        <dbReference type="EMBL" id="KGG51593.1"/>
    </source>
</evidence>
<keyword evidence="3" id="KW-1185">Reference proteome</keyword>
<dbReference type="AlphaFoldDB" id="A0A098VRB7"/>
<comment type="caution">
    <text evidence="2">The sequence shown here is derived from an EMBL/GenBank/DDBJ whole genome shotgun (WGS) entry which is preliminary data.</text>
</comment>
<evidence type="ECO:0000313" key="3">
    <source>
        <dbReference type="Proteomes" id="UP000029725"/>
    </source>
</evidence>
<feature type="compositionally biased region" description="Basic and acidic residues" evidence="1">
    <location>
        <begin position="25"/>
        <end position="37"/>
    </location>
</feature>
<organism evidence="2 3">
    <name type="scientific">Mitosporidium daphniae</name>
    <dbReference type="NCBI Taxonomy" id="1485682"/>
    <lineage>
        <taxon>Eukaryota</taxon>
        <taxon>Fungi</taxon>
        <taxon>Fungi incertae sedis</taxon>
        <taxon>Microsporidia</taxon>
        <taxon>Mitosporidium</taxon>
    </lineage>
</organism>
<dbReference type="VEuPathDB" id="MicrosporidiaDB:DI09_30p90"/>
<dbReference type="EMBL" id="JMKJ01000233">
    <property type="protein sequence ID" value="KGG51593.1"/>
    <property type="molecule type" value="Genomic_DNA"/>
</dbReference>
<proteinExistence type="predicted"/>
<feature type="compositionally biased region" description="Polar residues" evidence="1">
    <location>
        <begin position="39"/>
        <end position="50"/>
    </location>
</feature>
<dbReference type="Proteomes" id="UP000029725">
    <property type="component" value="Unassembled WGS sequence"/>
</dbReference>
<sequence>MPALVFRSRHPFRLMRMKSSTASKEGFRAEKDVKEESLQQDSASPSNTCTVEEKAQRMVTEVFLQKDTEEVMEAVRDMRRSVNSAVVER</sequence>
<reference evidence="2 3" key="1">
    <citation type="submission" date="2014-04" db="EMBL/GenBank/DDBJ databases">
        <title>A new species of microsporidia sheds light on the evolution of extreme parasitism.</title>
        <authorList>
            <person name="Haag K.L."/>
            <person name="James T.Y."/>
            <person name="Larsson R."/>
            <person name="Schaer T.M."/>
            <person name="Refardt D."/>
            <person name="Pombert J.-F."/>
            <person name="Ebert D."/>
        </authorList>
    </citation>
    <scope>NUCLEOTIDE SEQUENCE [LARGE SCALE GENOMIC DNA]</scope>
    <source>
        <strain evidence="2 3">UGP3</strain>
        <tissue evidence="2">Spores</tissue>
    </source>
</reference>
<gene>
    <name evidence="2" type="ORF">DI09_30p90</name>
</gene>
<dbReference type="RefSeq" id="XP_013238051.1">
    <property type="nucleotide sequence ID" value="XM_013382597.1"/>
</dbReference>
<dbReference type="GeneID" id="25259529"/>